<keyword evidence="1" id="KW-0812">Transmembrane</keyword>
<keyword evidence="3" id="KW-1185">Reference proteome</keyword>
<dbReference type="AlphaFoldDB" id="A0A1Q8SV79"/>
<accession>A0A1Q8SV79</accession>
<sequence length="100" mass="11322">MPDGGLLLRFVTEAAPRERLRFIVADVCHVIDNPHRYRRCFDSNGETRWVKSPNRHSFASLPLSRLAGSILLGVALVMLVAGVLILCRYRDHVLPSLSRR</sequence>
<keyword evidence="1" id="KW-0472">Membrane</keyword>
<gene>
    <name evidence="2" type="ORF">BTW07_04750</name>
</gene>
<reference evidence="2 3" key="1">
    <citation type="submission" date="2016-12" db="EMBL/GenBank/DDBJ databases">
        <title>Draft genome sequences of strains Salinicola socius SMB35, Salinicola sp. MH3R3-1 and Chromohalobacter sp. SMB17 from the Verkhnekamsk potash mining region of Russia.</title>
        <authorList>
            <person name="Mavrodi D.V."/>
            <person name="Olsson B.E."/>
            <person name="Korsakova E.S."/>
            <person name="Pyankova A."/>
            <person name="Mavrodi O.V."/>
            <person name="Plotnikova E.G."/>
        </authorList>
    </citation>
    <scope>NUCLEOTIDE SEQUENCE [LARGE SCALE GENOMIC DNA]</scope>
    <source>
        <strain evidence="2 3">SMB35</strain>
    </source>
</reference>
<evidence type="ECO:0000313" key="2">
    <source>
        <dbReference type="EMBL" id="OLO05338.1"/>
    </source>
</evidence>
<protein>
    <submittedName>
        <fullName evidence="2">Uncharacterized protein</fullName>
    </submittedName>
</protein>
<organism evidence="2 3">
    <name type="scientific">Salinicola socius</name>
    <dbReference type="NCBI Taxonomy" id="404433"/>
    <lineage>
        <taxon>Bacteria</taxon>
        <taxon>Pseudomonadati</taxon>
        <taxon>Pseudomonadota</taxon>
        <taxon>Gammaproteobacteria</taxon>
        <taxon>Oceanospirillales</taxon>
        <taxon>Halomonadaceae</taxon>
        <taxon>Salinicola</taxon>
    </lineage>
</organism>
<evidence type="ECO:0000313" key="3">
    <source>
        <dbReference type="Proteomes" id="UP000186878"/>
    </source>
</evidence>
<evidence type="ECO:0000256" key="1">
    <source>
        <dbReference type="SAM" id="Phobius"/>
    </source>
</evidence>
<dbReference type="EMBL" id="MSDO01000004">
    <property type="protein sequence ID" value="OLO05338.1"/>
    <property type="molecule type" value="Genomic_DNA"/>
</dbReference>
<comment type="caution">
    <text evidence="2">The sequence shown here is derived from an EMBL/GenBank/DDBJ whole genome shotgun (WGS) entry which is preliminary data.</text>
</comment>
<dbReference type="STRING" id="404433.BTW07_04750"/>
<proteinExistence type="predicted"/>
<keyword evidence="1" id="KW-1133">Transmembrane helix</keyword>
<name>A0A1Q8SV79_9GAMM</name>
<dbReference type="Proteomes" id="UP000186878">
    <property type="component" value="Unassembled WGS sequence"/>
</dbReference>
<feature type="transmembrane region" description="Helical" evidence="1">
    <location>
        <begin position="66"/>
        <end position="89"/>
    </location>
</feature>